<dbReference type="PANTHER" id="PTHR34438">
    <property type="entry name" value="SI:DKEY-97L20.6"/>
    <property type="match status" value="1"/>
</dbReference>
<feature type="region of interest" description="Disordered" evidence="1">
    <location>
        <begin position="245"/>
        <end position="383"/>
    </location>
</feature>
<gene>
    <name evidence="2" type="ORF">AMSG_02406</name>
</gene>
<organism evidence="2 3">
    <name type="scientific">Thecamonas trahens ATCC 50062</name>
    <dbReference type="NCBI Taxonomy" id="461836"/>
    <lineage>
        <taxon>Eukaryota</taxon>
        <taxon>Apusozoa</taxon>
        <taxon>Apusomonadida</taxon>
        <taxon>Apusomonadidae</taxon>
        <taxon>Thecamonas</taxon>
    </lineage>
</organism>
<keyword evidence="3" id="KW-1185">Reference proteome</keyword>
<feature type="compositionally biased region" description="Pro residues" evidence="1">
    <location>
        <begin position="342"/>
        <end position="353"/>
    </location>
</feature>
<feature type="compositionally biased region" description="Basic and acidic residues" evidence="1">
    <location>
        <begin position="523"/>
        <end position="533"/>
    </location>
</feature>
<feature type="region of interest" description="Disordered" evidence="1">
    <location>
        <begin position="501"/>
        <end position="623"/>
    </location>
</feature>
<dbReference type="AlphaFoldDB" id="A0A0L0DWH4"/>
<proteinExistence type="predicted"/>
<dbReference type="PANTHER" id="PTHR34438:SF1">
    <property type="entry name" value="CHROMOSOME 2 OPEN READING FRAME 81"/>
    <property type="match status" value="1"/>
</dbReference>
<feature type="compositionally biased region" description="Low complexity" evidence="1">
    <location>
        <begin position="299"/>
        <end position="324"/>
    </location>
</feature>
<feature type="region of interest" description="Disordered" evidence="1">
    <location>
        <begin position="442"/>
        <end position="474"/>
    </location>
</feature>
<evidence type="ECO:0000256" key="1">
    <source>
        <dbReference type="SAM" id="MobiDB-lite"/>
    </source>
</evidence>
<dbReference type="Pfam" id="PF15479">
    <property type="entry name" value="DUF4639"/>
    <property type="match status" value="1"/>
</dbReference>
<sequence length="623" mass="64607">MGAYNASFLAYAASRMAASPLPGVRMASPPLLPGELPHAVTFMLGGGSAALAAGRTGGGGGGAAAAAAVAEAAAANAEANAVLAQVLLGSDGTPLVFPGNLHAREWAELDEAETGEIVAGEVVDTIVTRALDTVYNSIISAQIIPFATRSIAEQAARVVNLIDVRRDEGEPQLSDLNALPPGPLQNPRHPLALWMPDDEPPPPPIDAWACGALPVVSWDTLLETSVATRKVTAAKKAVLTALASGAGPETPSLGGGGSSGALATPSAPLTASKAPPSALRYVEGPTSPRSAERARKARAVAGARQEELAAQAARQAAAAERAAASGTDSATRVSRRTALGSAPPPRHVPPPLDPAARARKEAEARQAERDAELTNRRAAEDAERLARARKVETLRHARREFTFDHRGEIVPLNRPKAKALPPATIQPLFAVAAAPLPVLDDGAARRTPRAAAGSAKRPKRRKKESEPPPPNPLFAVEDAMATASFEESVKTAPVATDAIKLAPGVVLKTGERTRAGPRRRTEKKNQYSREEYAKLVARGPGAARRGTLPAAERTGPGARAQQAPPSLASRRERMAKQPSGLRARRRSSISLSRRGAAGAGGHKPAPHAPPATAKRVTLPPLNT</sequence>
<dbReference type="RefSeq" id="XP_013760948.1">
    <property type="nucleotide sequence ID" value="XM_013905494.1"/>
</dbReference>
<dbReference type="Proteomes" id="UP000054408">
    <property type="component" value="Unassembled WGS sequence"/>
</dbReference>
<protein>
    <submittedName>
        <fullName evidence="2">Uncharacterized protein</fullName>
    </submittedName>
</protein>
<evidence type="ECO:0000313" key="2">
    <source>
        <dbReference type="EMBL" id="KNC56436.1"/>
    </source>
</evidence>
<dbReference type="OrthoDB" id="193650at2759"/>
<name>A0A0L0DWH4_THETB</name>
<dbReference type="GeneID" id="25562087"/>
<dbReference type="OMA" id="EASIAYC"/>
<feature type="compositionally biased region" description="Low complexity" evidence="1">
    <location>
        <begin position="260"/>
        <end position="269"/>
    </location>
</feature>
<feature type="compositionally biased region" description="Basic and acidic residues" evidence="1">
    <location>
        <begin position="356"/>
        <end position="383"/>
    </location>
</feature>
<dbReference type="InterPro" id="IPR028042">
    <property type="entry name" value="DUF4639"/>
</dbReference>
<dbReference type="EMBL" id="GL349441">
    <property type="protein sequence ID" value="KNC56436.1"/>
    <property type="molecule type" value="Genomic_DNA"/>
</dbReference>
<reference evidence="2 3" key="1">
    <citation type="submission" date="2010-05" db="EMBL/GenBank/DDBJ databases">
        <title>The Genome Sequence of Thecamonas trahens ATCC 50062.</title>
        <authorList>
            <consortium name="The Broad Institute Genome Sequencing Platform"/>
            <person name="Russ C."/>
            <person name="Cuomo C."/>
            <person name="Shea T."/>
            <person name="Young S.K."/>
            <person name="Zeng Q."/>
            <person name="Koehrsen M."/>
            <person name="Haas B."/>
            <person name="Borodovsky M."/>
            <person name="Guigo R."/>
            <person name="Alvarado L."/>
            <person name="Berlin A."/>
            <person name="Bochicchio J."/>
            <person name="Borenstein D."/>
            <person name="Chapman S."/>
            <person name="Chen Z."/>
            <person name="Freedman E."/>
            <person name="Gellesch M."/>
            <person name="Goldberg J."/>
            <person name="Griggs A."/>
            <person name="Gujja S."/>
            <person name="Heilman E."/>
            <person name="Heiman D."/>
            <person name="Hepburn T."/>
            <person name="Howarth C."/>
            <person name="Jen D."/>
            <person name="Larson L."/>
            <person name="Mehta T."/>
            <person name="Park D."/>
            <person name="Pearson M."/>
            <person name="Roberts A."/>
            <person name="Saif S."/>
            <person name="Shenoy N."/>
            <person name="Sisk P."/>
            <person name="Stolte C."/>
            <person name="Sykes S."/>
            <person name="Thomson T."/>
            <person name="Walk T."/>
            <person name="White J."/>
            <person name="Yandava C."/>
            <person name="Burger G."/>
            <person name="Gray M.W."/>
            <person name="Holland P.W.H."/>
            <person name="King N."/>
            <person name="Lang F.B.F."/>
            <person name="Roger A.J."/>
            <person name="Ruiz-Trillo I."/>
            <person name="Lander E."/>
            <person name="Nusbaum C."/>
        </authorList>
    </citation>
    <scope>NUCLEOTIDE SEQUENCE [LARGE SCALE GENOMIC DNA]</scope>
    <source>
        <strain evidence="2 3">ATCC 50062</strain>
    </source>
</reference>
<dbReference type="eggNOG" id="KOG1208">
    <property type="taxonomic scope" value="Eukaryota"/>
</dbReference>
<accession>A0A0L0DWH4</accession>
<evidence type="ECO:0000313" key="3">
    <source>
        <dbReference type="Proteomes" id="UP000054408"/>
    </source>
</evidence>